<dbReference type="InterPro" id="IPR022742">
    <property type="entry name" value="Hydrolase_4"/>
</dbReference>
<feature type="signal peptide" evidence="1">
    <location>
        <begin position="1"/>
        <end position="19"/>
    </location>
</feature>
<protein>
    <submittedName>
        <fullName evidence="3">Alpha/beta hydrolase</fullName>
    </submittedName>
</protein>
<dbReference type="PROSITE" id="PS51257">
    <property type="entry name" value="PROKAR_LIPOPROTEIN"/>
    <property type="match status" value="1"/>
</dbReference>
<dbReference type="InterPro" id="IPR000073">
    <property type="entry name" value="AB_hydrolase_1"/>
</dbReference>
<dbReference type="AlphaFoldDB" id="A0A7C9QW97"/>
<dbReference type="PANTHER" id="PTHR11614">
    <property type="entry name" value="PHOSPHOLIPASE-RELATED"/>
    <property type="match status" value="1"/>
</dbReference>
<evidence type="ECO:0000259" key="2">
    <source>
        <dbReference type="Pfam" id="PF12146"/>
    </source>
</evidence>
<comment type="caution">
    <text evidence="3">The sequence shown here is derived from an EMBL/GenBank/DDBJ whole genome shotgun (WGS) entry which is preliminary data.</text>
</comment>
<dbReference type="SUPFAM" id="SSF53474">
    <property type="entry name" value="alpha/beta-Hydrolases"/>
    <property type="match status" value="1"/>
</dbReference>
<evidence type="ECO:0000313" key="3">
    <source>
        <dbReference type="EMBL" id="NFV82042.1"/>
    </source>
</evidence>
<dbReference type="GO" id="GO:0016787">
    <property type="term" value="F:hydrolase activity"/>
    <property type="evidence" value="ECO:0007669"/>
    <property type="project" value="UniProtKB-KW"/>
</dbReference>
<dbReference type="RefSeq" id="WP_163682682.1">
    <property type="nucleotide sequence ID" value="NZ_JAAIYP010000045.1"/>
</dbReference>
<dbReference type="EMBL" id="JAAIYP010000045">
    <property type="protein sequence ID" value="NFV82042.1"/>
    <property type="molecule type" value="Genomic_DNA"/>
</dbReference>
<dbReference type="PRINTS" id="PR00111">
    <property type="entry name" value="ABHYDROLASE"/>
</dbReference>
<dbReference type="Pfam" id="PF12146">
    <property type="entry name" value="Hydrolase_4"/>
    <property type="match status" value="1"/>
</dbReference>
<organism evidence="3 4">
    <name type="scientific">Magnetospirillum aberrantis SpK</name>
    <dbReference type="NCBI Taxonomy" id="908842"/>
    <lineage>
        <taxon>Bacteria</taxon>
        <taxon>Pseudomonadati</taxon>
        <taxon>Pseudomonadota</taxon>
        <taxon>Alphaproteobacteria</taxon>
        <taxon>Rhodospirillales</taxon>
        <taxon>Rhodospirillaceae</taxon>
        <taxon>Magnetospirillum</taxon>
    </lineage>
</organism>
<keyword evidence="4" id="KW-1185">Reference proteome</keyword>
<evidence type="ECO:0000256" key="1">
    <source>
        <dbReference type="SAM" id="SignalP"/>
    </source>
</evidence>
<accession>A0A7C9QW97</accession>
<gene>
    <name evidence="3" type="ORF">G4223_18175</name>
</gene>
<evidence type="ECO:0000313" key="4">
    <source>
        <dbReference type="Proteomes" id="UP000480684"/>
    </source>
</evidence>
<keyword evidence="1" id="KW-0732">Signal</keyword>
<dbReference type="InterPro" id="IPR029058">
    <property type="entry name" value="AB_hydrolase_fold"/>
</dbReference>
<name>A0A7C9QW97_9PROT</name>
<dbReference type="Proteomes" id="UP000480684">
    <property type="component" value="Unassembled WGS sequence"/>
</dbReference>
<dbReference type="InterPro" id="IPR051044">
    <property type="entry name" value="MAG_DAG_Lipase"/>
</dbReference>
<proteinExistence type="predicted"/>
<feature type="domain" description="Serine aminopeptidase S33" evidence="2">
    <location>
        <begin position="57"/>
        <end position="293"/>
    </location>
</feature>
<keyword evidence="3" id="KW-0378">Hydrolase</keyword>
<dbReference type="Gene3D" id="3.40.50.1820">
    <property type="entry name" value="alpha/beta hydrolase"/>
    <property type="match status" value="1"/>
</dbReference>
<sequence>MRIRALAVLMLAALVAACAARTQQAGPAVAPPQWEKAAWVTADGVRLPLRSWLPQGEVRAVLLALHGMNDYSNFFDEPGKYLAAKGIASYAYDQRGFGAAPQPGIFSSAATMAADARAALELVAARHPGVPVYLLGESMGGAVAMLATAGEPPSDLRGVILSAPAVWSRQSMGWFQRAALWLAYQVAPGWKLTGEGLDIWPSDNIPMLRALAADPLVIKGTRVDAINGVVDLMDAAAVTAPRIRLPALVLYGAKDQVVPAAPVWAAVERLPGLGHDQRAAFYASGYHMLLRDLEARVVLDDVAAWMADPSAPLPSAADQAAKAELARLRG</sequence>
<feature type="chain" id="PRO_5028892947" evidence="1">
    <location>
        <begin position="20"/>
        <end position="330"/>
    </location>
</feature>
<reference evidence="3 4" key="1">
    <citation type="submission" date="2020-02" db="EMBL/GenBank/DDBJ databases">
        <authorList>
            <person name="Dziuba M."/>
            <person name="Kuznetsov B."/>
            <person name="Mardanov A."/>
            <person name="Ravin N."/>
            <person name="Grouzdev D."/>
        </authorList>
    </citation>
    <scope>NUCLEOTIDE SEQUENCE [LARGE SCALE GENOMIC DNA]</scope>
    <source>
        <strain evidence="3 4">SpK</strain>
    </source>
</reference>